<evidence type="ECO:0000256" key="7">
    <source>
        <dbReference type="ARBA" id="ARBA00022741"/>
    </source>
</evidence>
<dbReference type="RefSeq" id="WP_343856591.1">
    <property type="nucleotide sequence ID" value="NZ_BAAAFD010000002.1"/>
</dbReference>
<dbReference type="Gene3D" id="3.40.50.2300">
    <property type="match status" value="1"/>
</dbReference>
<keyword evidence="7" id="KW-0547">Nucleotide-binding</keyword>
<evidence type="ECO:0000256" key="3">
    <source>
        <dbReference type="ARBA" id="ARBA00012438"/>
    </source>
</evidence>
<dbReference type="InterPro" id="IPR011006">
    <property type="entry name" value="CheY-like_superfamily"/>
</dbReference>
<feature type="transmembrane region" description="Helical" evidence="14">
    <location>
        <begin position="304"/>
        <end position="322"/>
    </location>
</feature>
<dbReference type="Pfam" id="PF00072">
    <property type="entry name" value="Response_reg"/>
    <property type="match status" value="1"/>
</dbReference>
<evidence type="ECO:0000259" key="16">
    <source>
        <dbReference type="PROSITE" id="PS50110"/>
    </source>
</evidence>
<dbReference type="Pfam" id="PF00512">
    <property type="entry name" value="HisKA"/>
    <property type="match status" value="1"/>
</dbReference>
<dbReference type="SUPFAM" id="SSF47384">
    <property type="entry name" value="Homodimeric domain of signal transducing histidine kinase"/>
    <property type="match status" value="1"/>
</dbReference>
<reference evidence="19" key="1">
    <citation type="journal article" date="2019" name="Int. J. Syst. Evol. Microbiol.">
        <title>The Global Catalogue of Microorganisms (GCM) 10K type strain sequencing project: providing services to taxonomists for standard genome sequencing and annotation.</title>
        <authorList>
            <consortium name="The Broad Institute Genomics Platform"/>
            <consortium name="The Broad Institute Genome Sequencing Center for Infectious Disease"/>
            <person name="Wu L."/>
            <person name="Ma J."/>
        </authorList>
    </citation>
    <scope>NUCLEOTIDE SEQUENCE [LARGE SCALE GENOMIC DNA]</scope>
    <source>
        <strain evidence="19">JCM 15896</strain>
    </source>
</reference>
<sequence>MALLNRIVFGFLLMIIGHGAFAQSTLQLINKEQTIRLSEKVKILPEQGTQLTIDQVRQRKQDFRWLPSSNPNYGLHDGGIWLHTRFSRVIDIQEWVIDIGFAQVDHVDFYLLNGNQIIAFSQQGKLSRSQNSRYPSIKVNIPLATPIDLFVRLESIDKNIIAPLDIQPFEKYLRSSFWDSLLWGFFYGGLLILAIYNLVLYVSNREVSLLAYVGYIVSAVVWQFVWGGHSVMLLPYGVTLWLSNHMDLIFVFIGIASGVFTYSFLDAKHTAPKTASYIKVNIGLLAVMGFCSLINLFPVLWQNALVYISSLVAITSYLVAGFESYANNFRPARYFIFAWSILFLTAIAGMLSLTGILPTNEVTAYCFQIGVFVEAGLFSLAIMDKSHSQLESDIQQATNDIRNNMEFIEEQNVRLDIARKDAINASTIKSQFLANMSHEIRTPLNAILGFSKELIHTPLPVDKQEHVRIINSAADTLLNIVNDVLDVSKIEAGKLQINSQPFSPNELLEEMVSVMAKSAHQKNLEFHFELAKLPQKLIGDAQRIKQVLTNLLGNALKFTPSGHISLHAQGKELNHGLFELKFSIEDTGIGISQQDRKKLFSAFSQIDDATSRSYQGTGLGLMICQKLVRLMGGKITLNSKPGKGSCFTVTVLTNVLNINDENVQNIGWNKKPILILNTDSTATMSTIKMLEHVGAEVTLVDEVADLKRLKHKYSIIFVCLPHHYLQQNEKLFNDIINTKIDNLVFLYSGPELMLEDKHQDLAHIVKLRLPMTVNKLASLTDTPEETKYDQLHHDLLKLPPIKVLAVDDMEMNLRLLSTWLKPSKIDLRLSYTGEDAVKLCKEQEFDLILMDVQMPNMDGLQASKLIRKTQLNIGTPIIAVTAHALKEEQERLLASGMDDYLPKPLDLSDLVALIQRWCNDIDLVEEQAASIDWDLALERANHNKDAAKEVFTGFVNQLPELKLQIAQSWEKQDTQNTQALIHKLHGACCYTGVPILRDLCDELETALKQHDYQVVESRLTDFLHECDLILEQSVDYL</sequence>
<evidence type="ECO:0000259" key="17">
    <source>
        <dbReference type="PROSITE" id="PS50894"/>
    </source>
</evidence>
<evidence type="ECO:0000256" key="12">
    <source>
        <dbReference type="PROSITE-ProRule" id="PRU00110"/>
    </source>
</evidence>
<name>A0ABP3WT76_9ALTE</name>
<dbReference type="Gene3D" id="1.10.287.130">
    <property type="match status" value="1"/>
</dbReference>
<feature type="transmembrane region" description="Helical" evidence="14">
    <location>
        <begin position="277"/>
        <end position="298"/>
    </location>
</feature>
<feature type="transmembrane region" description="Helical" evidence="14">
    <location>
        <begin position="181"/>
        <end position="202"/>
    </location>
</feature>
<dbReference type="InterPro" id="IPR005467">
    <property type="entry name" value="His_kinase_dom"/>
</dbReference>
<keyword evidence="6 14" id="KW-0812">Transmembrane</keyword>
<keyword evidence="5 13" id="KW-0597">Phosphoprotein</keyword>
<dbReference type="SUPFAM" id="SSF47226">
    <property type="entry name" value="Histidine-containing phosphotransfer domain, HPT domain"/>
    <property type="match status" value="1"/>
</dbReference>
<dbReference type="CDD" id="cd17546">
    <property type="entry name" value="REC_hyHK_CKI1_RcsC-like"/>
    <property type="match status" value="1"/>
</dbReference>
<dbReference type="Pfam" id="PF07696">
    <property type="entry name" value="7TMR-DISMED2"/>
    <property type="match status" value="1"/>
</dbReference>
<dbReference type="Gene3D" id="1.20.120.160">
    <property type="entry name" value="HPT domain"/>
    <property type="match status" value="1"/>
</dbReference>
<dbReference type="SMART" id="SM00388">
    <property type="entry name" value="HisKA"/>
    <property type="match status" value="1"/>
</dbReference>
<feature type="transmembrane region" description="Helical" evidence="14">
    <location>
        <begin position="248"/>
        <end position="265"/>
    </location>
</feature>
<organism evidence="18 19">
    <name type="scientific">Aliiglaciecola litoralis</name>
    <dbReference type="NCBI Taxonomy" id="582857"/>
    <lineage>
        <taxon>Bacteria</taxon>
        <taxon>Pseudomonadati</taxon>
        <taxon>Pseudomonadota</taxon>
        <taxon>Gammaproteobacteria</taxon>
        <taxon>Alteromonadales</taxon>
        <taxon>Alteromonadaceae</taxon>
        <taxon>Aliiglaciecola</taxon>
    </lineage>
</organism>
<evidence type="ECO:0000256" key="5">
    <source>
        <dbReference type="ARBA" id="ARBA00022553"/>
    </source>
</evidence>
<keyword evidence="19" id="KW-1185">Reference proteome</keyword>
<dbReference type="Gene3D" id="2.60.40.2380">
    <property type="match status" value="1"/>
</dbReference>
<dbReference type="PRINTS" id="PR00344">
    <property type="entry name" value="BCTRLSENSOR"/>
</dbReference>
<feature type="modified residue" description="Phosphohistidine" evidence="12">
    <location>
        <position position="982"/>
    </location>
</feature>
<proteinExistence type="predicted"/>
<dbReference type="PANTHER" id="PTHR45339">
    <property type="entry name" value="HYBRID SIGNAL TRANSDUCTION HISTIDINE KINASE J"/>
    <property type="match status" value="1"/>
</dbReference>
<accession>A0ABP3WT76</accession>
<dbReference type="InterPro" id="IPR011623">
    <property type="entry name" value="7TMR_DISM_rcpt_extracell_dom1"/>
</dbReference>
<keyword evidence="10" id="KW-0902">Two-component regulatory system</keyword>
<feature type="modified residue" description="4-aspartylphosphate" evidence="13">
    <location>
        <position position="851"/>
    </location>
</feature>
<dbReference type="InterPro" id="IPR004358">
    <property type="entry name" value="Sig_transdc_His_kin-like_C"/>
</dbReference>
<dbReference type="Gene3D" id="3.30.565.10">
    <property type="entry name" value="Histidine kinase-like ATPase, C-terminal domain"/>
    <property type="match status" value="1"/>
</dbReference>
<dbReference type="CDD" id="cd00088">
    <property type="entry name" value="HPT"/>
    <property type="match status" value="1"/>
</dbReference>
<evidence type="ECO:0000313" key="18">
    <source>
        <dbReference type="EMBL" id="GAA0853727.1"/>
    </source>
</evidence>
<dbReference type="Pfam" id="PF01627">
    <property type="entry name" value="Hpt"/>
    <property type="match status" value="1"/>
</dbReference>
<evidence type="ECO:0000256" key="6">
    <source>
        <dbReference type="ARBA" id="ARBA00022692"/>
    </source>
</evidence>
<dbReference type="Pfam" id="PF07695">
    <property type="entry name" value="7TMR-DISM_7TM"/>
    <property type="match status" value="1"/>
</dbReference>
<keyword evidence="4" id="KW-1003">Cell membrane</keyword>
<comment type="caution">
    <text evidence="18">The sequence shown here is derived from an EMBL/GenBank/DDBJ whole genome shotgun (WGS) entry which is preliminary data.</text>
</comment>
<evidence type="ECO:0000259" key="15">
    <source>
        <dbReference type="PROSITE" id="PS50109"/>
    </source>
</evidence>
<dbReference type="InterPro" id="IPR003661">
    <property type="entry name" value="HisK_dim/P_dom"/>
</dbReference>
<evidence type="ECO:0000256" key="9">
    <source>
        <dbReference type="ARBA" id="ARBA00022989"/>
    </source>
</evidence>
<protein>
    <recommendedName>
        <fullName evidence="3">histidine kinase</fullName>
        <ecNumber evidence="3">2.7.13.3</ecNumber>
    </recommendedName>
</protein>
<dbReference type="InterPro" id="IPR036641">
    <property type="entry name" value="HPT_dom_sf"/>
</dbReference>
<evidence type="ECO:0000256" key="11">
    <source>
        <dbReference type="ARBA" id="ARBA00023136"/>
    </source>
</evidence>
<feature type="domain" description="Response regulatory" evidence="16">
    <location>
        <begin position="802"/>
        <end position="918"/>
    </location>
</feature>
<feature type="transmembrane region" description="Helical" evidence="14">
    <location>
        <begin position="334"/>
        <end position="356"/>
    </location>
</feature>
<dbReference type="SMART" id="SM00387">
    <property type="entry name" value="HATPase_c"/>
    <property type="match status" value="1"/>
</dbReference>
<comment type="catalytic activity">
    <reaction evidence="1">
        <text>ATP + protein L-histidine = ADP + protein N-phospho-L-histidine.</text>
        <dbReference type="EC" id="2.7.13.3"/>
    </reaction>
</comment>
<keyword evidence="8" id="KW-0067">ATP-binding</keyword>
<dbReference type="PANTHER" id="PTHR45339:SF1">
    <property type="entry name" value="HYBRID SIGNAL TRANSDUCTION HISTIDINE KINASE J"/>
    <property type="match status" value="1"/>
</dbReference>
<keyword evidence="9 14" id="KW-1133">Transmembrane helix</keyword>
<evidence type="ECO:0000256" key="8">
    <source>
        <dbReference type="ARBA" id="ARBA00022840"/>
    </source>
</evidence>
<evidence type="ECO:0000256" key="1">
    <source>
        <dbReference type="ARBA" id="ARBA00000085"/>
    </source>
</evidence>
<evidence type="ECO:0000313" key="19">
    <source>
        <dbReference type="Proteomes" id="UP001500359"/>
    </source>
</evidence>
<feature type="transmembrane region" description="Helical" evidence="14">
    <location>
        <begin position="209"/>
        <end position="228"/>
    </location>
</feature>
<dbReference type="EMBL" id="BAAAFD010000002">
    <property type="protein sequence ID" value="GAA0853727.1"/>
    <property type="molecule type" value="Genomic_DNA"/>
</dbReference>
<feature type="domain" description="HPt" evidence="17">
    <location>
        <begin position="943"/>
        <end position="1037"/>
    </location>
</feature>
<dbReference type="CDD" id="cd16922">
    <property type="entry name" value="HATPase_EvgS-ArcB-TorS-like"/>
    <property type="match status" value="1"/>
</dbReference>
<dbReference type="SUPFAM" id="SSF55874">
    <property type="entry name" value="ATPase domain of HSP90 chaperone/DNA topoisomerase II/histidine kinase"/>
    <property type="match status" value="1"/>
</dbReference>
<dbReference type="CDD" id="cd00082">
    <property type="entry name" value="HisKA"/>
    <property type="match status" value="1"/>
</dbReference>
<dbReference type="InterPro" id="IPR036890">
    <property type="entry name" value="HATPase_C_sf"/>
</dbReference>
<dbReference type="Proteomes" id="UP001500359">
    <property type="component" value="Unassembled WGS sequence"/>
</dbReference>
<dbReference type="InterPro" id="IPR011622">
    <property type="entry name" value="7TMR_DISM_rcpt_extracell_dom2"/>
</dbReference>
<evidence type="ECO:0000256" key="2">
    <source>
        <dbReference type="ARBA" id="ARBA00004651"/>
    </source>
</evidence>
<dbReference type="PROSITE" id="PS50894">
    <property type="entry name" value="HPT"/>
    <property type="match status" value="1"/>
</dbReference>
<dbReference type="EC" id="2.7.13.3" evidence="3"/>
<evidence type="ECO:0000256" key="4">
    <source>
        <dbReference type="ARBA" id="ARBA00022475"/>
    </source>
</evidence>
<dbReference type="InterPro" id="IPR003594">
    <property type="entry name" value="HATPase_dom"/>
</dbReference>
<evidence type="ECO:0000256" key="14">
    <source>
        <dbReference type="SAM" id="Phobius"/>
    </source>
</evidence>
<dbReference type="SMART" id="SM00448">
    <property type="entry name" value="REC"/>
    <property type="match status" value="1"/>
</dbReference>
<evidence type="ECO:0000256" key="10">
    <source>
        <dbReference type="ARBA" id="ARBA00023012"/>
    </source>
</evidence>
<keyword evidence="11 14" id="KW-0472">Membrane</keyword>
<feature type="domain" description="Histidine kinase" evidence="15">
    <location>
        <begin position="435"/>
        <end position="655"/>
    </location>
</feature>
<dbReference type="SUPFAM" id="SSF52172">
    <property type="entry name" value="CheY-like"/>
    <property type="match status" value="1"/>
</dbReference>
<dbReference type="PROSITE" id="PS50110">
    <property type="entry name" value="RESPONSE_REGULATORY"/>
    <property type="match status" value="1"/>
</dbReference>
<dbReference type="InterPro" id="IPR036097">
    <property type="entry name" value="HisK_dim/P_sf"/>
</dbReference>
<dbReference type="PROSITE" id="PS50109">
    <property type="entry name" value="HIS_KIN"/>
    <property type="match status" value="1"/>
</dbReference>
<evidence type="ECO:0000256" key="13">
    <source>
        <dbReference type="PROSITE-ProRule" id="PRU00169"/>
    </source>
</evidence>
<dbReference type="InterPro" id="IPR001789">
    <property type="entry name" value="Sig_transdc_resp-reg_receiver"/>
</dbReference>
<gene>
    <name evidence="18" type="ORF">GCM10009114_07150</name>
</gene>
<dbReference type="Pfam" id="PF02518">
    <property type="entry name" value="HATPase_c"/>
    <property type="match status" value="1"/>
</dbReference>
<comment type="subcellular location">
    <subcellularLocation>
        <location evidence="2">Cell membrane</location>
        <topology evidence="2">Multi-pass membrane protein</topology>
    </subcellularLocation>
</comment>
<dbReference type="InterPro" id="IPR008207">
    <property type="entry name" value="Sig_transdc_His_kin_Hpt_dom"/>
</dbReference>